<name>X6MA62_RETFI</name>
<dbReference type="AlphaFoldDB" id="X6MA62"/>
<feature type="transmembrane region" description="Helical" evidence="5">
    <location>
        <begin position="184"/>
        <end position="204"/>
    </location>
</feature>
<evidence type="ECO:0000313" key="6">
    <source>
        <dbReference type="EMBL" id="ETO09895.1"/>
    </source>
</evidence>
<dbReference type="Pfam" id="PF02535">
    <property type="entry name" value="Zip"/>
    <property type="match status" value="2"/>
</dbReference>
<dbReference type="InterPro" id="IPR003689">
    <property type="entry name" value="ZIP"/>
</dbReference>
<evidence type="ECO:0000256" key="5">
    <source>
        <dbReference type="SAM" id="Phobius"/>
    </source>
</evidence>
<sequence length="280" mass="30737">MGDPCSGTKENDYDQSIHVGAIFIILLTSWLGVGFPIFAKHQGWTNIGFALEVGKFFGAGVITATGFVHILPDALETLTDECLPTFWTTTYPAAGGFFALFSALLIHLIEYVSWIFLDAKNRISLYVLECAIAVHSIIIGADLGVAGSEFQTLLIALVFHQFFEGIGLGYRISEINYEHMTTAFANAFVYSITTPTGIAIGIGLHHASSPDSTAGVLTRGILNAMAAGVLVYTSLVTLISEESYPHGSHWILGLIQFHCLFFNFNTKKKKYYPFFFLYSF</sequence>
<dbReference type="OrthoDB" id="448280at2759"/>
<dbReference type="Proteomes" id="UP000023152">
    <property type="component" value="Unassembled WGS sequence"/>
</dbReference>
<dbReference type="GO" id="GO:0005886">
    <property type="term" value="C:plasma membrane"/>
    <property type="evidence" value="ECO:0007669"/>
    <property type="project" value="TreeGrafter"/>
</dbReference>
<feature type="transmembrane region" description="Helical" evidence="5">
    <location>
        <begin position="17"/>
        <end position="38"/>
    </location>
</feature>
<keyword evidence="4 5" id="KW-0472">Membrane</keyword>
<dbReference type="EMBL" id="ASPP01023835">
    <property type="protein sequence ID" value="ETO09895.1"/>
    <property type="molecule type" value="Genomic_DNA"/>
</dbReference>
<feature type="transmembrane region" description="Helical" evidence="5">
    <location>
        <begin position="123"/>
        <end position="141"/>
    </location>
</feature>
<proteinExistence type="predicted"/>
<evidence type="ECO:0000256" key="1">
    <source>
        <dbReference type="ARBA" id="ARBA00004141"/>
    </source>
</evidence>
<comment type="caution">
    <text evidence="6">The sequence shown here is derived from an EMBL/GenBank/DDBJ whole genome shotgun (WGS) entry which is preliminary data.</text>
</comment>
<dbReference type="GO" id="GO:0005385">
    <property type="term" value="F:zinc ion transmembrane transporter activity"/>
    <property type="evidence" value="ECO:0007669"/>
    <property type="project" value="TreeGrafter"/>
</dbReference>
<keyword evidence="2 5" id="KW-0812">Transmembrane</keyword>
<feature type="transmembrane region" description="Helical" evidence="5">
    <location>
        <begin position="50"/>
        <end position="71"/>
    </location>
</feature>
<feature type="transmembrane region" description="Helical" evidence="5">
    <location>
        <begin position="91"/>
        <end position="116"/>
    </location>
</feature>
<feature type="transmembrane region" description="Helical" evidence="5">
    <location>
        <begin position="216"/>
        <end position="239"/>
    </location>
</feature>
<accession>X6MA62</accession>
<organism evidence="6 7">
    <name type="scientific">Reticulomyxa filosa</name>
    <dbReference type="NCBI Taxonomy" id="46433"/>
    <lineage>
        <taxon>Eukaryota</taxon>
        <taxon>Sar</taxon>
        <taxon>Rhizaria</taxon>
        <taxon>Retaria</taxon>
        <taxon>Foraminifera</taxon>
        <taxon>Monothalamids</taxon>
        <taxon>Reticulomyxidae</taxon>
        <taxon>Reticulomyxa</taxon>
    </lineage>
</organism>
<dbReference type="OMA" id="QYTGCHS"/>
<keyword evidence="7" id="KW-1185">Reference proteome</keyword>
<gene>
    <name evidence="6" type="ORF">RFI_27484</name>
</gene>
<comment type="subcellular location">
    <subcellularLocation>
        <location evidence="1">Membrane</location>
        <topology evidence="1">Multi-pass membrane protein</topology>
    </subcellularLocation>
</comment>
<evidence type="ECO:0000256" key="3">
    <source>
        <dbReference type="ARBA" id="ARBA00022989"/>
    </source>
</evidence>
<keyword evidence="3 5" id="KW-1133">Transmembrane helix</keyword>
<feature type="transmembrane region" description="Helical" evidence="5">
    <location>
        <begin position="153"/>
        <end position="172"/>
    </location>
</feature>
<dbReference type="PANTHER" id="PTHR11040:SF44">
    <property type="entry name" value="PROTEIN ZNTC-RELATED"/>
    <property type="match status" value="1"/>
</dbReference>
<dbReference type="PANTHER" id="PTHR11040">
    <property type="entry name" value="ZINC/IRON TRANSPORTER"/>
    <property type="match status" value="1"/>
</dbReference>
<reference evidence="6 7" key="1">
    <citation type="journal article" date="2013" name="Curr. Biol.">
        <title>The Genome of the Foraminiferan Reticulomyxa filosa.</title>
        <authorList>
            <person name="Glockner G."/>
            <person name="Hulsmann N."/>
            <person name="Schleicher M."/>
            <person name="Noegel A.A."/>
            <person name="Eichinger L."/>
            <person name="Gallinger C."/>
            <person name="Pawlowski J."/>
            <person name="Sierra R."/>
            <person name="Euteneuer U."/>
            <person name="Pillet L."/>
            <person name="Moustafa A."/>
            <person name="Platzer M."/>
            <person name="Groth M."/>
            <person name="Szafranski K."/>
            <person name="Schliwa M."/>
        </authorList>
    </citation>
    <scope>NUCLEOTIDE SEQUENCE [LARGE SCALE GENOMIC DNA]</scope>
</reference>
<evidence type="ECO:0000256" key="2">
    <source>
        <dbReference type="ARBA" id="ARBA00022692"/>
    </source>
</evidence>
<evidence type="ECO:0000256" key="4">
    <source>
        <dbReference type="ARBA" id="ARBA00023136"/>
    </source>
</evidence>
<protein>
    <submittedName>
        <fullName evidence="6">ZIP transporter</fullName>
    </submittedName>
</protein>
<evidence type="ECO:0000313" key="7">
    <source>
        <dbReference type="Proteomes" id="UP000023152"/>
    </source>
</evidence>